<evidence type="ECO:0000313" key="2">
    <source>
        <dbReference type="Proteomes" id="UP000218287"/>
    </source>
</evidence>
<name>A0A1Z4GD90_9CYAN</name>
<gene>
    <name evidence="1" type="ORF">NIES21_13100</name>
</gene>
<evidence type="ECO:0008006" key="3">
    <source>
        <dbReference type="Google" id="ProtNLM"/>
    </source>
</evidence>
<dbReference type="OrthoDB" id="370073at2"/>
<keyword evidence="2" id="KW-1185">Reference proteome</keyword>
<dbReference type="EMBL" id="AP018174">
    <property type="protein sequence ID" value="BAY15493.1"/>
    <property type="molecule type" value="Genomic_DNA"/>
</dbReference>
<reference evidence="1 2" key="1">
    <citation type="submission" date="2017-06" db="EMBL/GenBank/DDBJ databases">
        <title>Genome sequencing of cyanobaciteial culture collection at National Institute for Environmental Studies (NIES).</title>
        <authorList>
            <person name="Hirose Y."/>
            <person name="Shimura Y."/>
            <person name="Fujisawa T."/>
            <person name="Nakamura Y."/>
            <person name="Kawachi M."/>
        </authorList>
    </citation>
    <scope>NUCLEOTIDE SEQUENCE [LARGE SCALE GENOMIC DNA]</scope>
    <source>
        <strain evidence="1 2">NIES-21</strain>
    </source>
</reference>
<accession>A0A1Z4GD90</accession>
<dbReference type="AlphaFoldDB" id="A0A1Z4GD90"/>
<dbReference type="NCBIfam" id="TIGR02242">
    <property type="entry name" value="tail_TIGR02242"/>
    <property type="match status" value="1"/>
</dbReference>
<evidence type="ECO:0000313" key="1">
    <source>
        <dbReference type="EMBL" id="BAY15493.1"/>
    </source>
</evidence>
<dbReference type="Proteomes" id="UP000218287">
    <property type="component" value="Chromosome"/>
</dbReference>
<sequence length="355" mass="41038">MTNQILHLQLTSMQLPDGVQSLAVSTSAADFSHSALNTQHSALSTQHSIRAGCDLVVHPPEPSEIVLQLENLGSRMLRLNVRLEGNFPAEWCRIGMEGYELAPRSRMDVVLYFQLPADFFENPALATGQSLVLDYHSRIHVNYTEEGTGRQLVETAGLNLYVRPRSLYQKFVPALYREVDFIGRFLKIFEQAFEPAVQTLDVLWAYLDPMTAPQTLLPFLAHWVAWPIDRRWTIERQRYLIRSAVELYRWRGTRRGLRLYIHLYTDLPLDEYITREVDKHICIEEIRGEGFVLGNTRLGEDAMIGGGRPYHFIVRLRPQRPNQVDEQLVRHIIEQEKPAFCTYELYVDESIVNSQ</sequence>
<dbReference type="Pfam" id="PF09684">
    <property type="entry name" value="Tail_P2_I"/>
    <property type="match status" value="1"/>
</dbReference>
<organism evidence="1 2">
    <name type="scientific">Anabaenopsis circularis NIES-21</name>
    <dbReference type="NCBI Taxonomy" id="1085406"/>
    <lineage>
        <taxon>Bacteria</taxon>
        <taxon>Bacillati</taxon>
        <taxon>Cyanobacteriota</taxon>
        <taxon>Cyanophyceae</taxon>
        <taxon>Nostocales</taxon>
        <taxon>Nodulariaceae</taxon>
        <taxon>Anabaenopsis</taxon>
    </lineage>
</organism>
<dbReference type="InterPro" id="IPR011748">
    <property type="entry name" value="Unchr_phage_tail-like"/>
</dbReference>
<proteinExistence type="predicted"/>
<dbReference type="InterPro" id="IPR006521">
    <property type="entry name" value="Tail_protein_I"/>
</dbReference>
<protein>
    <recommendedName>
        <fullName evidence="3">Phage tail protein</fullName>
    </recommendedName>
</protein>